<gene>
    <name evidence="1" type="ORF">SVXNc_0116</name>
</gene>
<accession>A0ABY8CGT7</accession>
<name>A0ABY8CGT7_9ARCH</name>
<dbReference type="EMBL" id="CP104395">
    <property type="protein sequence ID" value="WEL19148.1"/>
    <property type="molecule type" value="Genomic_DNA"/>
</dbReference>
<keyword evidence="2" id="KW-1185">Reference proteome</keyword>
<evidence type="ECO:0000313" key="2">
    <source>
        <dbReference type="Proteomes" id="UP001218034"/>
    </source>
</evidence>
<evidence type="ECO:0008006" key="3">
    <source>
        <dbReference type="Google" id="ProtNLM"/>
    </source>
</evidence>
<dbReference type="Proteomes" id="UP001218034">
    <property type="component" value="Chromosome"/>
</dbReference>
<evidence type="ECO:0000313" key="1">
    <source>
        <dbReference type="EMBL" id="WEL19148.1"/>
    </source>
</evidence>
<organism evidence="1 2">
    <name type="scientific">Candidatus Nanohalococcus occultus</name>
    <dbReference type="NCBI Taxonomy" id="2978047"/>
    <lineage>
        <taxon>Archaea</taxon>
        <taxon>Candidatus Nanohalarchaeota</taxon>
        <taxon>Candidatus Nanohalarchaeota incertae sedis</taxon>
        <taxon>Candidatus Nanohalococcus</taxon>
    </lineage>
</organism>
<proteinExistence type="predicted"/>
<protein>
    <recommendedName>
        <fullName evidence="3">Archaeal Type IV pilin N-terminal domain-containing protein</fullName>
    </recommendedName>
</protein>
<sequence length="321" mass="34683">MKGQNQAIAVILLMGLTVAAVGVVSDQIFGIINSQSPEDTVPDFNPGELTMMSCWANTTHTMFSMRNGQDEDRLNTSQISVVVNGSTESFTASETVVAPQNSFRITVDERFSSQELMRIVSGDGSDATFQCRSLSPAPTPVTGLFTADSISSDSGVTITEPRIESLFSTGSGSDEQAVFEYNDGYSQDLTLSYEQTSLSPSDGVDDRYHGILEAENSNGNTMFAVHLPDNNIHVFDAQSTSPGYLGKRDNSYNTGIDSSGTHEIELSYDGTDWSINIDNGAYTRTLSGITGEINRIRFATQGSSDAYVDGSHEFNIEDQTN</sequence>
<dbReference type="RefSeq" id="WP_347722020.1">
    <property type="nucleotide sequence ID" value="NZ_CP104395.1"/>
</dbReference>
<reference evidence="1 2" key="1">
    <citation type="submission" date="2022-09" db="EMBL/GenBank/DDBJ databases">
        <title>Xylan utilization by haloarchaea-nanohaloarchaea associations.</title>
        <authorList>
            <person name="Yakimov M."/>
        </authorList>
    </citation>
    <scope>NUCLEOTIDE SEQUENCE [LARGE SCALE GENOMIC DNA]</scope>
    <source>
        <strain evidence="1 2">SVXNc</strain>
    </source>
</reference>
<dbReference type="GeneID" id="90589551"/>